<accession>A0AAY4A969</accession>
<gene>
    <name evidence="4" type="primary">PPP2R5B</name>
</gene>
<reference evidence="4 5" key="1">
    <citation type="submission" date="2020-06" db="EMBL/GenBank/DDBJ databases">
        <authorList>
            <consortium name="Wellcome Sanger Institute Data Sharing"/>
        </authorList>
    </citation>
    <scope>NUCLEOTIDE SEQUENCE [LARGE SCALE GENOMIC DNA]</scope>
</reference>
<dbReference type="InterPro" id="IPR002554">
    <property type="entry name" value="PP2A_B56"/>
</dbReference>
<feature type="compositionally biased region" description="Basic residues" evidence="3">
    <location>
        <begin position="32"/>
        <end position="43"/>
    </location>
</feature>
<comment type="similarity">
    <text evidence="1">Belongs to the phosphatase 2A regulatory subunit B56 family.</text>
</comment>
<dbReference type="Proteomes" id="UP000694580">
    <property type="component" value="Chromosome 6"/>
</dbReference>
<name>A0AAY4A969_9TELE</name>
<dbReference type="PIRSF" id="PIRSF028043">
    <property type="entry name" value="PP2A_B56"/>
    <property type="match status" value="1"/>
</dbReference>
<evidence type="ECO:0000256" key="1">
    <source>
        <dbReference type="ARBA" id="ARBA00009745"/>
    </source>
</evidence>
<feature type="region of interest" description="Disordered" evidence="3">
    <location>
        <begin position="447"/>
        <end position="470"/>
    </location>
</feature>
<dbReference type="SUPFAM" id="SSF48371">
    <property type="entry name" value="ARM repeat"/>
    <property type="match status" value="1"/>
</dbReference>
<sequence>MENTKLPPSSPTSPTTGFSVPTAEKIDGFPRRSMRRARQRRSHSSSQFRYQSSQIELTPLPLLKDVPSAELHDLFCQKLQQCCVLFDFLDCVADLKGKEIKRAALNELVETVATTRGILIEPVYPEAIKMLVYEFFLRFVECPDFQPSVAKRYLDQKFVLQLLELFDTEDPREREYLKTILHRVYGKLLGLRAYIRKQINNIFLRFIYETEHFNGVAELLEILGSIINGFALPLKSEHKQFLVRVLIPLHTAKSLSVFHAQLAYCVVQFMEKDATVTEYIIRGLLKYWPKTCTQKEVMFLGEMEEILDVIEPTQFQRVQEQLFKQISACISSPHFQVAERALYFWNNEYILSLIEENCHIILPLVFATLYRVSKEHWNQMIVSLIYNVLKTFMEMNSTLFDDLTSSYKVEKQKELKRERERQELWGRLESDSQRRLQLMEEASLNLRNLQEHQTPRHIHTQPEPSSTKTA</sequence>
<dbReference type="GeneTree" id="ENSGT01030000234620"/>
<dbReference type="InterPro" id="IPR011989">
    <property type="entry name" value="ARM-like"/>
</dbReference>
<dbReference type="Ensembl" id="ENSDCDT00010004750.1">
    <property type="protein sequence ID" value="ENSDCDP00010004590.1"/>
    <property type="gene ID" value="ENSDCDG00010001831.1"/>
</dbReference>
<dbReference type="GO" id="GO:0005829">
    <property type="term" value="C:cytosol"/>
    <property type="evidence" value="ECO:0007669"/>
    <property type="project" value="TreeGrafter"/>
</dbReference>
<dbReference type="InterPro" id="IPR016024">
    <property type="entry name" value="ARM-type_fold"/>
</dbReference>
<dbReference type="GO" id="GO:0072542">
    <property type="term" value="F:protein phosphatase activator activity"/>
    <property type="evidence" value="ECO:0007669"/>
    <property type="project" value="TreeGrafter"/>
</dbReference>
<feature type="compositionally biased region" description="Low complexity" evidence="3">
    <location>
        <begin position="12"/>
        <end position="22"/>
    </location>
</feature>
<dbReference type="GO" id="GO:0007165">
    <property type="term" value="P:signal transduction"/>
    <property type="evidence" value="ECO:0007669"/>
    <property type="project" value="InterPro"/>
</dbReference>
<feature type="region of interest" description="Disordered" evidence="3">
    <location>
        <begin position="1"/>
        <end position="50"/>
    </location>
</feature>
<dbReference type="Gene3D" id="1.25.10.10">
    <property type="entry name" value="Leucine-rich Repeat Variant"/>
    <property type="match status" value="2"/>
</dbReference>
<dbReference type="PANTHER" id="PTHR10257:SF4">
    <property type="entry name" value="SERINE_THREONINE-PROTEIN PHOSPHATASE 2A 56 KDA REGULATORY SUBUNIT BETA ISOFORM"/>
    <property type="match status" value="1"/>
</dbReference>
<dbReference type="PANTHER" id="PTHR10257">
    <property type="entry name" value="SERINE/THREONINE PROTEIN PHOSPHATASE 2A PP2A REGULATORY SUBUNIT B"/>
    <property type="match status" value="1"/>
</dbReference>
<keyword evidence="5" id="KW-1185">Reference proteome</keyword>
<evidence type="ECO:0000313" key="4">
    <source>
        <dbReference type="Ensembl" id="ENSDCDP00010004590.1"/>
    </source>
</evidence>
<dbReference type="FunFam" id="1.25.10.10:FF:000010">
    <property type="entry name" value="Serine/threonine-protein phosphatase 2A 56 kDa regulatory subunit"/>
    <property type="match status" value="1"/>
</dbReference>
<evidence type="ECO:0000256" key="2">
    <source>
        <dbReference type="PIRNR" id="PIRNR028043"/>
    </source>
</evidence>
<reference evidence="4" key="2">
    <citation type="submission" date="2025-08" db="UniProtKB">
        <authorList>
            <consortium name="Ensembl"/>
        </authorList>
    </citation>
    <scope>IDENTIFICATION</scope>
</reference>
<dbReference type="GO" id="GO:0000159">
    <property type="term" value="C:protein phosphatase type 2A complex"/>
    <property type="evidence" value="ECO:0007669"/>
    <property type="project" value="UniProtKB-UniRule"/>
</dbReference>
<dbReference type="GO" id="GO:0005634">
    <property type="term" value="C:nucleus"/>
    <property type="evidence" value="ECO:0007669"/>
    <property type="project" value="TreeGrafter"/>
</dbReference>
<reference evidence="4" key="3">
    <citation type="submission" date="2025-09" db="UniProtKB">
        <authorList>
            <consortium name="Ensembl"/>
        </authorList>
    </citation>
    <scope>IDENTIFICATION</scope>
</reference>
<dbReference type="AlphaFoldDB" id="A0AAY4A969"/>
<protein>
    <recommendedName>
        <fullName evidence="2">Serine/threonine protein phosphatase 2A regulatory subunit</fullName>
    </recommendedName>
</protein>
<proteinExistence type="inferred from homology"/>
<evidence type="ECO:0000313" key="5">
    <source>
        <dbReference type="Proteomes" id="UP000694580"/>
    </source>
</evidence>
<evidence type="ECO:0000256" key="3">
    <source>
        <dbReference type="SAM" id="MobiDB-lite"/>
    </source>
</evidence>
<organism evidence="4 5">
    <name type="scientific">Denticeps clupeoides</name>
    <name type="common">denticle herring</name>
    <dbReference type="NCBI Taxonomy" id="299321"/>
    <lineage>
        <taxon>Eukaryota</taxon>
        <taxon>Metazoa</taxon>
        <taxon>Chordata</taxon>
        <taxon>Craniata</taxon>
        <taxon>Vertebrata</taxon>
        <taxon>Euteleostomi</taxon>
        <taxon>Actinopterygii</taxon>
        <taxon>Neopterygii</taxon>
        <taxon>Teleostei</taxon>
        <taxon>Clupei</taxon>
        <taxon>Clupeiformes</taxon>
        <taxon>Denticipitoidei</taxon>
        <taxon>Denticipitidae</taxon>
        <taxon>Denticeps</taxon>
    </lineage>
</organism>
<dbReference type="Pfam" id="PF01603">
    <property type="entry name" value="B56"/>
    <property type="match status" value="1"/>
</dbReference>